<gene>
    <name evidence="1" type="ordered locus">Desal_2173</name>
</gene>
<evidence type="ECO:0000313" key="1">
    <source>
        <dbReference type="EMBL" id="ACS80231.1"/>
    </source>
</evidence>
<dbReference type="HOGENOM" id="CLU_2463989_0_0_7"/>
<dbReference type="eggNOG" id="ENOG5031862">
    <property type="taxonomic scope" value="Bacteria"/>
</dbReference>
<dbReference type="AlphaFoldDB" id="C6BW28"/>
<dbReference type="RefSeq" id="WP_015852047.1">
    <property type="nucleotide sequence ID" value="NC_012881.1"/>
</dbReference>
<dbReference type="OrthoDB" id="5458948at2"/>
<sequence>MGSDAKWQSLEILATDGSWWSLTILEMKKVHDRIKATYGVWASTEDSIETMISLKNYKDFVERTEGRVVDLVINGVDIPYDLPKKTKA</sequence>
<protein>
    <submittedName>
        <fullName evidence="1">Uncharacterized protein</fullName>
    </submittedName>
</protein>
<organism evidence="1 2">
    <name type="scientific">Maridesulfovibrio salexigens (strain ATCC 14822 / DSM 2638 / NCIMB 8403 / VKM B-1763)</name>
    <name type="common">Desulfovibrio salexigens</name>
    <dbReference type="NCBI Taxonomy" id="526222"/>
    <lineage>
        <taxon>Bacteria</taxon>
        <taxon>Pseudomonadati</taxon>
        <taxon>Thermodesulfobacteriota</taxon>
        <taxon>Desulfovibrionia</taxon>
        <taxon>Desulfovibrionales</taxon>
        <taxon>Desulfovibrionaceae</taxon>
        <taxon>Maridesulfovibrio</taxon>
    </lineage>
</organism>
<dbReference type="STRING" id="526222.Desal_2173"/>
<name>C6BW28_MARSD</name>
<accession>C6BW28</accession>
<reference evidence="1 2" key="1">
    <citation type="submission" date="2009-06" db="EMBL/GenBank/DDBJ databases">
        <title>Complete sequence of Desulfovibrio salexigens DSM 2638.</title>
        <authorList>
            <consortium name="US DOE Joint Genome Institute"/>
            <person name="Lucas S."/>
            <person name="Copeland A."/>
            <person name="Lapidus A."/>
            <person name="Glavina del Rio T."/>
            <person name="Tice H."/>
            <person name="Bruce D."/>
            <person name="Goodwin L."/>
            <person name="Pitluck S."/>
            <person name="Munk A.C."/>
            <person name="Brettin T."/>
            <person name="Detter J.C."/>
            <person name="Han C."/>
            <person name="Tapia R."/>
            <person name="Larimer F."/>
            <person name="Land M."/>
            <person name="Hauser L."/>
            <person name="Kyrpides N."/>
            <person name="Anderson I."/>
            <person name="Wall J.D."/>
            <person name="Arkin A.P."/>
            <person name="Dehal P."/>
            <person name="Chivian D."/>
            <person name="Giles B."/>
            <person name="Hazen T.C."/>
        </authorList>
    </citation>
    <scope>NUCLEOTIDE SEQUENCE [LARGE SCALE GENOMIC DNA]</scope>
    <source>
        <strain evidence="2">ATCC 14822 / DSM 2638 / NCIMB 8403 / VKM B-1763</strain>
    </source>
</reference>
<dbReference type="EMBL" id="CP001649">
    <property type="protein sequence ID" value="ACS80231.1"/>
    <property type="molecule type" value="Genomic_DNA"/>
</dbReference>
<dbReference type="KEGG" id="dsa:Desal_2173"/>
<dbReference type="Proteomes" id="UP000002601">
    <property type="component" value="Chromosome"/>
</dbReference>
<proteinExistence type="predicted"/>
<keyword evidence="2" id="KW-1185">Reference proteome</keyword>
<evidence type="ECO:0000313" key="2">
    <source>
        <dbReference type="Proteomes" id="UP000002601"/>
    </source>
</evidence>